<protein>
    <recommendedName>
        <fullName evidence="1">PEGA domain-containing protein</fullName>
    </recommendedName>
</protein>
<feature type="domain" description="PEGA" evidence="1">
    <location>
        <begin position="177"/>
        <end position="216"/>
    </location>
</feature>
<dbReference type="STRING" id="1656094.BFC18_18240"/>
<dbReference type="Proteomes" id="UP000175691">
    <property type="component" value="Unassembled WGS sequence"/>
</dbReference>
<reference evidence="2 3" key="1">
    <citation type="submission" date="2016-08" db="EMBL/GenBank/DDBJ databases">
        <authorList>
            <person name="Seilhamer J.J."/>
        </authorList>
    </citation>
    <scope>NUCLEOTIDE SEQUENCE [LARGE SCALE GENOMIC DNA]</scope>
    <source>
        <strain evidence="2 3">KCTC 42603</strain>
    </source>
</reference>
<evidence type="ECO:0000259" key="1">
    <source>
        <dbReference type="Pfam" id="PF08308"/>
    </source>
</evidence>
<evidence type="ECO:0000313" key="2">
    <source>
        <dbReference type="EMBL" id="OFC69354.1"/>
    </source>
</evidence>
<dbReference type="InterPro" id="IPR013229">
    <property type="entry name" value="PEGA"/>
</dbReference>
<dbReference type="EMBL" id="MDHN01000040">
    <property type="protein sequence ID" value="OFC69354.1"/>
    <property type="molecule type" value="Genomic_DNA"/>
</dbReference>
<organism evidence="2 3">
    <name type="scientific">Alteromonas confluentis</name>
    <dbReference type="NCBI Taxonomy" id="1656094"/>
    <lineage>
        <taxon>Bacteria</taxon>
        <taxon>Pseudomonadati</taxon>
        <taxon>Pseudomonadota</taxon>
        <taxon>Gammaproteobacteria</taxon>
        <taxon>Alteromonadales</taxon>
        <taxon>Alteromonadaceae</taxon>
        <taxon>Alteromonas/Salinimonas group</taxon>
        <taxon>Alteromonas</taxon>
    </lineage>
</organism>
<sequence>MNNWMKGAVVCLVLTVLMSCSKVSKLKDIAQEEGVATATGWGVDTLLQYLDVDYLVTKMEENRVHSATNGKGVSLTLVNWQSNVVIHAEPVDTVGAKRRIFASNYLKPGTYIFTSAIGSASKTLTLNKDIRFDFFELTKALKADVSKGRGRLTLNITPKDARIILYGTPEKYHKGIKLPEGKYTVKVTSPGYEDETVSLTIKDDQLTTVTINLKRRQVSETPQTGQPEVEKIVVTGSKNGNLKEVEIETGELVITPQRDDIVFTIIAASGEVYKNSPSLKLPVGDYRVTAKMVATVEILETKSVRILGEQRHTLNFSAPEPVIDTELPVTLMFKTSQLNRQRVEITLTTVNGDTIRRRERMGRNGLDIELKLMTGEYEAELVAKGVEYDLGTIRIASDKSNKFQFLLD</sequence>
<comment type="caution">
    <text evidence="2">The sequence shown here is derived from an EMBL/GenBank/DDBJ whole genome shotgun (WGS) entry which is preliminary data.</text>
</comment>
<proteinExistence type="predicted"/>
<gene>
    <name evidence="2" type="ORF">BFC18_18240</name>
</gene>
<name>A0A1E7Z7I3_9ALTE</name>
<dbReference type="RefSeq" id="WP_170826620.1">
    <property type="nucleotide sequence ID" value="NZ_MDHN01000040.1"/>
</dbReference>
<evidence type="ECO:0000313" key="3">
    <source>
        <dbReference type="Proteomes" id="UP000175691"/>
    </source>
</evidence>
<dbReference type="AlphaFoldDB" id="A0A1E7Z7I3"/>
<keyword evidence="3" id="KW-1185">Reference proteome</keyword>
<accession>A0A1E7Z7I3</accession>
<dbReference type="Pfam" id="PF08308">
    <property type="entry name" value="PEGA"/>
    <property type="match status" value="1"/>
</dbReference>
<dbReference type="PROSITE" id="PS51257">
    <property type="entry name" value="PROKAR_LIPOPROTEIN"/>
    <property type="match status" value="1"/>
</dbReference>
<dbReference type="Gene3D" id="2.60.40.1120">
    <property type="entry name" value="Carboxypeptidase-like, regulatory domain"/>
    <property type="match status" value="1"/>
</dbReference>